<organism evidence="1 2">
    <name type="scientific">Aureimonas jatrophae</name>
    <dbReference type="NCBI Taxonomy" id="1166073"/>
    <lineage>
        <taxon>Bacteria</taxon>
        <taxon>Pseudomonadati</taxon>
        <taxon>Pseudomonadota</taxon>
        <taxon>Alphaproteobacteria</taxon>
        <taxon>Hyphomicrobiales</taxon>
        <taxon>Aurantimonadaceae</taxon>
        <taxon>Aureimonas</taxon>
    </lineage>
</organism>
<sequence length="81" mass="8793">MDHHKRTDLLLMALDLRLAARAPSEHLGQRLTPQRLQDMAAALEEVAQTWAVWGESPAGRPANDAALTARAGTVIKLQGRG</sequence>
<dbReference type="Proteomes" id="UP000198793">
    <property type="component" value="Unassembled WGS sequence"/>
</dbReference>
<evidence type="ECO:0000313" key="1">
    <source>
        <dbReference type="EMBL" id="SDN68131.1"/>
    </source>
</evidence>
<dbReference type="EMBL" id="FNIT01000001">
    <property type="protein sequence ID" value="SDN68131.1"/>
    <property type="molecule type" value="Genomic_DNA"/>
</dbReference>
<gene>
    <name evidence="1" type="ORF">SAMN05192530_101721</name>
</gene>
<reference evidence="1 2" key="1">
    <citation type="submission" date="2016-10" db="EMBL/GenBank/DDBJ databases">
        <authorList>
            <person name="de Groot N.N."/>
        </authorList>
    </citation>
    <scope>NUCLEOTIDE SEQUENCE [LARGE SCALE GENOMIC DNA]</scope>
    <source>
        <strain evidence="2">L7-484,KACC 16230,DSM 25025</strain>
    </source>
</reference>
<evidence type="ECO:0000313" key="2">
    <source>
        <dbReference type="Proteomes" id="UP000198793"/>
    </source>
</evidence>
<dbReference type="RefSeq" id="WP_090668859.1">
    <property type="nucleotide sequence ID" value="NZ_FNIT01000001.1"/>
</dbReference>
<protein>
    <submittedName>
        <fullName evidence="1">Uncharacterized protein</fullName>
    </submittedName>
</protein>
<dbReference type="AlphaFoldDB" id="A0A1H0DDW1"/>
<proteinExistence type="predicted"/>
<accession>A0A1H0DDW1</accession>
<keyword evidence="2" id="KW-1185">Reference proteome</keyword>
<name>A0A1H0DDW1_9HYPH</name>
<dbReference type="OrthoDB" id="9982245at2"/>